<keyword evidence="2" id="KW-1185">Reference proteome</keyword>
<dbReference type="AlphaFoldDB" id="A0A8J3G7N8"/>
<evidence type="ECO:0000313" key="2">
    <source>
        <dbReference type="Proteomes" id="UP000598271"/>
    </source>
</evidence>
<dbReference type="EMBL" id="BMXF01000001">
    <property type="protein sequence ID" value="GHB58120.1"/>
    <property type="molecule type" value="Genomic_DNA"/>
</dbReference>
<dbReference type="Proteomes" id="UP000598271">
    <property type="component" value="Unassembled WGS sequence"/>
</dbReference>
<accession>A0A8J3G7N8</accession>
<gene>
    <name evidence="1" type="ORF">GCM10007390_09490</name>
</gene>
<organism evidence="1 2">
    <name type="scientific">Persicitalea jodogahamensis</name>
    <dbReference type="NCBI Taxonomy" id="402147"/>
    <lineage>
        <taxon>Bacteria</taxon>
        <taxon>Pseudomonadati</taxon>
        <taxon>Bacteroidota</taxon>
        <taxon>Cytophagia</taxon>
        <taxon>Cytophagales</taxon>
        <taxon>Spirosomataceae</taxon>
        <taxon>Persicitalea</taxon>
    </lineage>
</organism>
<name>A0A8J3G7N8_9BACT</name>
<proteinExistence type="predicted"/>
<reference evidence="1 2" key="1">
    <citation type="journal article" date="2014" name="Int. J. Syst. Evol. Microbiol.">
        <title>Complete genome sequence of Corynebacterium casei LMG S-19264T (=DSM 44701T), isolated from a smear-ripened cheese.</title>
        <authorList>
            <consortium name="US DOE Joint Genome Institute (JGI-PGF)"/>
            <person name="Walter F."/>
            <person name="Albersmeier A."/>
            <person name="Kalinowski J."/>
            <person name="Ruckert C."/>
        </authorList>
    </citation>
    <scope>NUCLEOTIDE SEQUENCE [LARGE SCALE GENOMIC DNA]</scope>
    <source>
        <strain evidence="1 2">KCTC 12866</strain>
    </source>
</reference>
<comment type="caution">
    <text evidence="1">The sequence shown here is derived from an EMBL/GenBank/DDBJ whole genome shotgun (WGS) entry which is preliminary data.</text>
</comment>
<protein>
    <submittedName>
        <fullName evidence="1">Uncharacterized protein</fullName>
    </submittedName>
</protein>
<evidence type="ECO:0000313" key="1">
    <source>
        <dbReference type="EMBL" id="GHB58120.1"/>
    </source>
</evidence>
<sequence length="143" mass="15897">MNRKFDGAVVEFGSREERAKIVTQAKRFLGIAEEVFVNLVIIIQIVVQGNGVRTGCQLELYALNAGLFNSDLPVHERSGGLKLLARFVDAHPERTAGFLNILDFNVQPGDWCSCGADTQEDQKIDKEHADVFLPENAETPHLF</sequence>